<dbReference type="InterPro" id="IPR029058">
    <property type="entry name" value="AB_hydrolase_fold"/>
</dbReference>
<evidence type="ECO:0000256" key="5">
    <source>
        <dbReference type="ARBA" id="ARBA00023180"/>
    </source>
</evidence>
<comment type="similarity">
    <text evidence="1 6">Belongs to the peptidase S10 family.</text>
</comment>
<keyword evidence="2 6" id="KW-0121">Carboxypeptidase</keyword>
<dbReference type="PANTHER" id="PTHR11802:SF404">
    <property type="entry name" value="CARBOXYPEPTIDASE"/>
    <property type="match status" value="1"/>
</dbReference>
<dbReference type="OrthoDB" id="443318at2759"/>
<evidence type="ECO:0000256" key="2">
    <source>
        <dbReference type="ARBA" id="ARBA00022645"/>
    </source>
</evidence>
<dbReference type="GO" id="GO:0000324">
    <property type="term" value="C:fungal-type vacuole"/>
    <property type="evidence" value="ECO:0007669"/>
    <property type="project" value="TreeGrafter"/>
</dbReference>
<evidence type="ECO:0000256" key="6">
    <source>
        <dbReference type="RuleBase" id="RU361156"/>
    </source>
</evidence>
<sequence length="713" mass="76574">MASPSSVLLLIDRGSAPLESIAPATFATRQRKTTRDASLLAEAQYPPPISNSTVIQSPNNPNITISYKSPDPGTCKTVFDTQKQYTGYISLPPLTLAPIQQNYSINTFFWFIEARQQPETAPLTIWLNGGPGSSSLIGLFQENGPCEVVQLPDGSYGTQARTWGWDRSSNILFVDQPAQVGLSYDSLENVTYNLLADRFIPEGGFIPSNVPLYALLNGTFASFEPDATANTTQIAAHAIWHFLQGFLAAFPQYNPGTRPNSTTTLPTGINLFAESYGGMYGPVFADLFELKNAQRLSGILPRNSTLEIRLTSLGIINGCIDTLVQAPSFPQFAYNNTYGIQAISQTQMLNTLSEFNSPGGCRELILSCRRQFSALDPEGEGDVETVNAACFNATNECNRLQFQYYMSAGRDVYDIRQRSPSPFPPLGYLEYLNEAGVQQAVGARVNFTQSSNVVFNEFTQTGDVTTGTQLRALTRLLASNIRISLIYGDSDYVCNWLGGEALSLALSTHPSLTNTFYPTSFPGAGYAPLIINSSYIGGAVRQYGNLSFVRVYDAGHLVPAYQPETAFTVFARVVLGSDVATGESVDLDTFATEGPLFSTHRNPDDEPPHDPSPTCWVRAIPGTCTDEQRRGIEAGEGVVRAGVWYADEREVSSASSSASRASAVRSSTSSVQVTGVYVATATPSQTGGVGRVAGGGVGLVGLVGAVVGGLVGL</sequence>
<name>R7YY84_CONA1</name>
<dbReference type="PANTHER" id="PTHR11802">
    <property type="entry name" value="SERINE PROTEASE FAMILY S10 SERINE CARBOXYPEPTIDASE"/>
    <property type="match status" value="1"/>
</dbReference>
<dbReference type="MEROPS" id="S10.016"/>
<proteinExistence type="inferred from homology"/>
<dbReference type="InterPro" id="IPR018202">
    <property type="entry name" value="Ser_caboxypep_ser_AS"/>
</dbReference>
<dbReference type="HOGENOM" id="CLU_008523_10_3_1"/>
<dbReference type="InterPro" id="IPR033124">
    <property type="entry name" value="Ser_caboxypep_his_AS"/>
</dbReference>
<dbReference type="PRINTS" id="PR00724">
    <property type="entry name" value="CRBOXYPTASEC"/>
</dbReference>
<dbReference type="GO" id="GO:0004185">
    <property type="term" value="F:serine-type carboxypeptidase activity"/>
    <property type="evidence" value="ECO:0007669"/>
    <property type="project" value="UniProtKB-UniRule"/>
</dbReference>
<dbReference type="SUPFAM" id="SSF53474">
    <property type="entry name" value="alpha/beta-Hydrolases"/>
    <property type="match status" value="1"/>
</dbReference>
<evidence type="ECO:0000313" key="8">
    <source>
        <dbReference type="Proteomes" id="UP000016924"/>
    </source>
</evidence>
<dbReference type="PROSITE" id="PS00131">
    <property type="entry name" value="CARBOXYPEPT_SER_SER"/>
    <property type="match status" value="1"/>
</dbReference>
<keyword evidence="8" id="KW-1185">Reference proteome</keyword>
<keyword evidence="5" id="KW-0325">Glycoprotein</keyword>
<dbReference type="Proteomes" id="UP000016924">
    <property type="component" value="Unassembled WGS sequence"/>
</dbReference>
<accession>R7YY84</accession>
<evidence type="ECO:0000256" key="1">
    <source>
        <dbReference type="ARBA" id="ARBA00009431"/>
    </source>
</evidence>
<dbReference type="Gene3D" id="3.40.50.1820">
    <property type="entry name" value="alpha/beta hydrolase"/>
    <property type="match status" value="1"/>
</dbReference>
<evidence type="ECO:0000313" key="7">
    <source>
        <dbReference type="EMBL" id="EON66910.1"/>
    </source>
</evidence>
<dbReference type="GeneID" id="19903624"/>
<reference evidence="8" key="1">
    <citation type="submission" date="2012-06" db="EMBL/GenBank/DDBJ databases">
        <title>The genome sequence of Coniosporium apollinis CBS 100218.</title>
        <authorList>
            <consortium name="The Broad Institute Genome Sequencing Platform"/>
            <person name="Cuomo C."/>
            <person name="Gorbushina A."/>
            <person name="Noack S."/>
            <person name="Walker B."/>
            <person name="Young S.K."/>
            <person name="Zeng Q."/>
            <person name="Gargeya S."/>
            <person name="Fitzgerald M."/>
            <person name="Haas B."/>
            <person name="Abouelleil A."/>
            <person name="Alvarado L."/>
            <person name="Arachchi H.M."/>
            <person name="Berlin A.M."/>
            <person name="Chapman S.B."/>
            <person name="Goldberg J."/>
            <person name="Griggs A."/>
            <person name="Gujja S."/>
            <person name="Hansen M."/>
            <person name="Howarth C."/>
            <person name="Imamovic A."/>
            <person name="Larimer J."/>
            <person name="McCowan C."/>
            <person name="Montmayeur A."/>
            <person name="Murphy C."/>
            <person name="Neiman D."/>
            <person name="Pearson M."/>
            <person name="Priest M."/>
            <person name="Roberts A."/>
            <person name="Saif S."/>
            <person name="Shea T."/>
            <person name="Sisk P."/>
            <person name="Sykes S."/>
            <person name="Wortman J."/>
            <person name="Nusbaum C."/>
            <person name="Birren B."/>
        </authorList>
    </citation>
    <scope>NUCLEOTIDE SEQUENCE [LARGE SCALE GENOMIC DNA]</scope>
    <source>
        <strain evidence="8">CBS 100218</strain>
    </source>
</reference>
<keyword evidence="3 6" id="KW-0645">Protease</keyword>
<protein>
    <recommendedName>
        <fullName evidence="6">Carboxypeptidase</fullName>
        <ecNumber evidence="6">3.4.16.-</ecNumber>
    </recommendedName>
</protein>
<dbReference type="eggNOG" id="KOG1282">
    <property type="taxonomic scope" value="Eukaryota"/>
</dbReference>
<keyword evidence="4 6" id="KW-0378">Hydrolase</keyword>
<gene>
    <name evidence="7" type="ORF">W97_06313</name>
</gene>
<evidence type="ECO:0000256" key="4">
    <source>
        <dbReference type="ARBA" id="ARBA00022801"/>
    </source>
</evidence>
<evidence type="ECO:0000256" key="3">
    <source>
        <dbReference type="ARBA" id="ARBA00022670"/>
    </source>
</evidence>
<dbReference type="RefSeq" id="XP_007782227.1">
    <property type="nucleotide sequence ID" value="XM_007784037.1"/>
</dbReference>
<organism evidence="7 8">
    <name type="scientific">Coniosporium apollinis (strain CBS 100218)</name>
    <name type="common">Rock-inhabiting black yeast</name>
    <dbReference type="NCBI Taxonomy" id="1168221"/>
    <lineage>
        <taxon>Eukaryota</taxon>
        <taxon>Fungi</taxon>
        <taxon>Dikarya</taxon>
        <taxon>Ascomycota</taxon>
        <taxon>Pezizomycotina</taxon>
        <taxon>Dothideomycetes</taxon>
        <taxon>Dothideomycetes incertae sedis</taxon>
        <taxon>Coniosporium</taxon>
    </lineage>
</organism>
<dbReference type="InterPro" id="IPR001563">
    <property type="entry name" value="Peptidase_S10"/>
</dbReference>
<dbReference type="EC" id="3.4.16.-" evidence="6"/>
<dbReference type="PROSITE" id="PS00560">
    <property type="entry name" value="CARBOXYPEPT_SER_HIS"/>
    <property type="match status" value="1"/>
</dbReference>
<dbReference type="STRING" id="1168221.R7YY84"/>
<dbReference type="GO" id="GO:0006508">
    <property type="term" value="P:proteolysis"/>
    <property type="evidence" value="ECO:0007669"/>
    <property type="project" value="UniProtKB-KW"/>
</dbReference>
<dbReference type="OMA" id="IWHMLQG"/>
<dbReference type="EMBL" id="JH767583">
    <property type="protein sequence ID" value="EON66910.1"/>
    <property type="molecule type" value="Genomic_DNA"/>
</dbReference>
<dbReference type="Pfam" id="PF00450">
    <property type="entry name" value="Peptidase_S10"/>
    <property type="match status" value="1"/>
</dbReference>
<dbReference type="AlphaFoldDB" id="R7YY84"/>